<dbReference type="Proteomes" id="UP000182658">
    <property type="component" value="Unassembled WGS sequence"/>
</dbReference>
<evidence type="ECO:0000256" key="1">
    <source>
        <dbReference type="SAM" id="Phobius"/>
    </source>
</evidence>
<gene>
    <name evidence="2" type="ORF">CONLIGDRAFT_634943</name>
</gene>
<sequence>MVYLQSCTGQSGESDLGRFVCRNTSNTRRLIYRFGSAKRQPGNLQTYLVRATAKTVRVCQVGEGARILGIWAVSYFVVFAWSLWHEHV</sequence>
<protein>
    <submittedName>
        <fullName evidence="2">Uncharacterized protein</fullName>
    </submittedName>
</protein>
<evidence type="ECO:0000313" key="2">
    <source>
        <dbReference type="EMBL" id="OIW26709.1"/>
    </source>
</evidence>
<keyword evidence="1" id="KW-1133">Transmembrane helix</keyword>
<dbReference type="AlphaFoldDB" id="A0A1J7IH43"/>
<organism evidence="2 3">
    <name type="scientific">Coniochaeta ligniaria NRRL 30616</name>
    <dbReference type="NCBI Taxonomy" id="1408157"/>
    <lineage>
        <taxon>Eukaryota</taxon>
        <taxon>Fungi</taxon>
        <taxon>Dikarya</taxon>
        <taxon>Ascomycota</taxon>
        <taxon>Pezizomycotina</taxon>
        <taxon>Sordariomycetes</taxon>
        <taxon>Sordariomycetidae</taxon>
        <taxon>Coniochaetales</taxon>
        <taxon>Coniochaetaceae</taxon>
        <taxon>Coniochaeta</taxon>
    </lineage>
</organism>
<evidence type="ECO:0000313" key="3">
    <source>
        <dbReference type="Proteomes" id="UP000182658"/>
    </source>
</evidence>
<keyword evidence="3" id="KW-1185">Reference proteome</keyword>
<accession>A0A1J7IH43</accession>
<dbReference type="EMBL" id="KV875100">
    <property type="protein sequence ID" value="OIW26709.1"/>
    <property type="molecule type" value="Genomic_DNA"/>
</dbReference>
<proteinExistence type="predicted"/>
<dbReference type="InParanoid" id="A0A1J7IH43"/>
<keyword evidence="1" id="KW-0472">Membrane</keyword>
<name>A0A1J7IH43_9PEZI</name>
<feature type="transmembrane region" description="Helical" evidence="1">
    <location>
        <begin position="67"/>
        <end position="84"/>
    </location>
</feature>
<reference evidence="2 3" key="1">
    <citation type="submission" date="2016-10" db="EMBL/GenBank/DDBJ databases">
        <title>Draft genome sequence of Coniochaeta ligniaria NRRL30616, a lignocellulolytic fungus for bioabatement of inhibitors in plant biomass hydrolysates.</title>
        <authorList>
            <consortium name="DOE Joint Genome Institute"/>
            <person name="Jimenez D.J."/>
            <person name="Hector R.E."/>
            <person name="Riley R."/>
            <person name="Sun H."/>
            <person name="Grigoriev I.V."/>
            <person name="Van Elsas J.D."/>
            <person name="Nichols N.N."/>
        </authorList>
    </citation>
    <scope>NUCLEOTIDE SEQUENCE [LARGE SCALE GENOMIC DNA]</scope>
    <source>
        <strain evidence="2 3">NRRL 30616</strain>
    </source>
</reference>
<keyword evidence="1" id="KW-0812">Transmembrane</keyword>